<feature type="compositionally biased region" description="Basic and acidic residues" evidence="1">
    <location>
        <begin position="421"/>
        <end position="440"/>
    </location>
</feature>
<feature type="compositionally biased region" description="Basic and acidic residues" evidence="1">
    <location>
        <begin position="467"/>
        <end position="495"/>
    </location>
</feature>
<feature type="compositionally biased region" description="Basic and acidic residues" evidence="1">
    <location>
        <begin position="562"/>
        <end position="598"/>
    </location>
</feature>
<dbReference type="OrthoDB" id="1938945at2759"/>
<dbReference type="RefSeq" id="XP_027357039.1">
    <property type="nucleotide sequence ID" value="XM_027501238.1"/>
</dbReference>
<reference evidence="2" key="1">
    <citation type="journal article" date="2019" name="Toxins">
        <title>Detection of Abrin-Like and Prepropulchellin-Like Toxin Genes and Transcripts Using Whole Genome Sequencing and Full-Length Transcript Sequencing of Abrus precatorius.</title>
        <authorList>
            <person name="Hovde B.T."/>
            <person name="Daligault H.E."/>
            <person name="Hanschen E.R."/>
            <person name="Kunde Y.A."/>
            <person name="Johnson M.B."/>
            <person name="Starkenburg S.R."/>
            <person name="Johnson S.L."/>
        </authorList>
    </citation>
    <scope>NUCLEOTIDE SEQUENCE [LARGE SCALE GENOMIC DNA]</scope>
</reference>
<feature type="compositionally biased region" description="Polar residues" evidence="1">
    <location>
        <begin position="603"/>
        <end position="618"/>
    </location>
</feature>
<feature type="region of interest" description="Disordered" evidence="1">
    <location>
        <begin position="1170"/>
        <end position="1190"/>
    </location>
</feature>
<feature type="region of interest" description="Disordered" evidence="1">
    <location>
        <begin position="768"/>
        <end position="872"/>
    </location>
</feature>
<protein>
    <submittedName>
        <fullName evidence="3">Zinc finger CCCH domain-containing protein 13 isoform X1</fullName>
    </submittedName>
</protein>
<feature type="compositionally biased region" description="Polar residues" evidence="1">
    <location>
        <begin position="844"/>
        <end position="872"/>
    </location>
</feature>
<proteinExistence type="predicted"/>
<dbReference type="Proteomes" id="UP000694853">
    <property type="component" value="Unplaced"/>
</dbReference>
<feature type="compositionally biased region" description="Basic and acidic residues" evidence="1">
    <location>
        <begin position="80"/>
        <end position="109"/>
    </location>
</feature>
<evidence type="ECO:0000256" key="1">
    <source>
        <dbReference type="SAM" id="MobiDB-lite"/>
    </source>
</evidence>
<name>A0A8B8LQ88_ABRPR</name>
<feature type="region of interest" description="Disordered" evidence="1">
    <location>
        <begin position="1"/>
        <end position="624"/>
    </location>
</feature>
<dbReference type="AlphaFoldDB" id="A0A8B8LQ88"/>
<feature type="compositionally biased region" description="Basic and acidic residues" evidence="1">
    <location>
        <begin position="504"/>
        <end position="519"/>
    </location>
</feature>
<dbReference type="PANTHER" id="PTHR34837">
    <property type="entry name" value="OS05G0595500 PROTEIN"/>
    <property type="match status" value="1"/>
</dbReference>
<feature type="compositionally biased region" description="Basic and acidic residues" evidence="1">
    <location>
        <begin position="118"/>
        <end position="170"/>
    </location>
</feature>
<accession>A0A8B8LQ88</accession>
<feature type="compositionally biased region" description="Basic residues" evidence="1">
    <location>
        <begin position="1"/>
        <end position="12"/>
    </location>
</feature>
<feature type="compositionally biased region" description="Basic and acidic residues" evidence="1">
    <location>
        <begin position="13"/>
        <end position="63"/>
    </location>
</feature>
<reference evidence="3" key="2">
    <citation type="submission" date="2025-08" db="UniProtKB">
        <authorList>
            <consortium name="RefSeq"/>
        </authorList>
    </citation>
    <scope>IDENTIFICATION</scope>
    <source>
        <tissue evidence="3">Young leaves</tissue>
    </source>
</reference>
<feature type="region of interest" description="Disordered" evidence="1">
    <location>
        <begin position="638"/>
        <end position="663"/>
    </location>
</feature>
<evidence type="ECO:0000313" key="2">
    <source>
        <dbReference type="Proteomes" id="UP000694853"/>
    </source>
</evidence>
<feature type="compositionally biased region" description="Polar residues" evidence="1">
    <location>
        <begin position="442"/>
        <end position="466"/>
    </location>
</feature>
<feature type="compositionally biased region" description="Polar residues" evidence="1">
    <location>
        <begin position="778"/>
        <end position="789"/>
    </location>
</feature>
<evidence type="ECO:0000313" key="3">
    <source>
        <dbReference type="RefSeq" id="XP_027357039.1"/>
    </source>
</evidence>
<keyword evidence="2" id="KW-1185">Reference proteome</keyword>
<feature type="compositionally biased region" description="Basic and acidic residues" evidence="1">
    <location>
        <begin position="178"/>
        <end position="412"/>
    </location>
</feature>
<feature type="compositionally biased region" description="Basic and acidic residues" evidence="1">
    <location>
        <begin position="790"/>
        <end position="811"/>
    </location>
</feature>
<dbReference type="KEGG" id="aprc:113866355"/>
<dbReference type="GeneID" id="113866355"/>
<gene>
    <name evidence="3" type="primary">LOC113866355</name>
</gene>
<dbReference type="PANTHER" id="PTHR34837:SF1">
    <property type="entry name" value="LOW PROTEIN: ZINC FINGER CCCH DOMAIN PROTEIN"/>
    <property type="match status" value="1"/>
</dbReference>
<organism evidence="2 3">
    <name type="scientific">Abrus precatorius</name>
    <name type="common">Indian licorice</name>
    <name type="synonym">Glycine abrus</name>
    <dbReference type="NCBI Taxonomy" id="3816"/>
    <lineage>
        <taxon>Eukaryota</taxon>
        <taxon>Viridiplantae</taxon>
        <taxon>Streptophyta</taxon>
        <taxon>Embryophyta</taxon>
        <taxon>Tracheophyta</taxon>
        <taxon>Spermatophyta</taxon>
        <taxon>Magnoliopsida</taxon>
        <taxon>eudicotyledons</taxon>
        <taxon>Gunneridae</taxon>
        <taxon>Pentapetalae</taxon>
        <taxon>rosids</taxon>
        <taxon>fabids</taxon>
        <taxon>Fabales</taxon>
        <taxon>Fabaceae</taxon>
        <taxon>Papilionoideae</taxon>
        <taxon>50 kb inversion clade</taxon>
        <taxon>NPAAA clade</taxon>
        <taxon>indigoferoid/millettioid clade</taxon>
        <taxon>Abreae</taxon>
        <taxon>Abrus</taxon>
    </lineage>
</organism>
<feature type="compositionally biased region" description="Basic and acidic residues" evidence="1">
    <location>
        <begin position="828"/>
        <end position="843"/>
    </location>
</feature>
<sequence length="1190" mass="134099">MPRSSKHKSSKHSSRDAREHSDSERDSGLKDRKSKEESSAAAKASKDSSSAEKRRLDSKDAHGNGEYSDEYASSSKRRKDGGGDRWNGGEEGSKKSKAVGDSKSRRRDGSVGVYGEGEEVKRSSSKGDGKHRDSSSGRKENREGGAEKEKERKFKEGRSEESVDDQEQRVSKQVFEINDSKKSDELRSPEPDNQLEKRMRKKRDDYSDGDKHQDNTGDGYDRHLSSRDDIARDGRKKDDRRKEEKYKDKYRDELDRENKHRHDKQRDERPAKDHTSIRSDDKHAREEKNSLESRQKRTKLPESDRDHNRDRDGDRDLESVRDRDLESVRDRERHTERDRDYDLDRDHDYDRDRDRDWDWDRDRDHYRDRDRERDRRRDRDGSYVDDRSARGKEGVTKKRILDDRDDYSDSKSRGVKSYYPDTEKRSLSSIRADSDVDRGKSQPRQAHADSTGTSNKHRSSPASNTHAGKEEYRNANAEDPKYKDSLVEQRTKGSREGYSGISDRGPKYKSIEKPNKIDECPAGDLSNEKSSSAKASPVGLMERSPSSTSMERRYVSRSGVKRNLEIDESGRRSNTDARDFSASDDRLGRESTLEKPLLDEPSQADSSFYGRTNQSNASLIPPPPGFRAVLDRPYMGSLDDDVRDNSNTRYRRSSEPGFGRGHAGNSWRAVPNWNSPVPNGFVPFPPGPAHGGFQTMMPQFTSQPLFGVRPPMEVNHAGIPYHIADADRFPGHLRPLGWPNMMDGTGPAHLHGWDSNNGVFRDDPHMYGSSDWDRNRHSTNNHGWESGSETWKEQNSDSKKELRSPACKEESVPALADNGLTDQTSQMSHDEHNRDDLHDKSPETKLSSFSSPAEIPLNSSSSTILEKVPDTSTPSDNTSLFSRFYLSKLDISVDLVLPELYDQCMCTLNVDKNASVNAVAGTELFLKGSLTIKFPHPVILQNGSRARQKYAATLSKHSAFPAIDNSIFQRAIALYKKHRVKLPKKEELDSIAAPSQMQVDESVPIPSLENGHVPVSAFNEINDVLIPSLEPNKVESTSPVKEQLEENNQNYSQMVQDHDCTHSFKTGISSPSSGQMNQEAAVAGLQEKEDYVTSDKMNSGDAEEDNSMASKTEAQLAPTLYEDGDNINSKAKTTGFAHCADEKLGFGDTQVNPLVVEDGSPKACDALMPGSNESESLILSRIHHSPESTH</sequence>